<keyword evidence="3 7" id="KW-0812">Transmembrane</keyword>
<dbReference type="KEGG" id="vde:111253635"/>
<feature type="transmembrane region" description="Helical" evidence="7">
    <location>
        <begin position="611"/>
        <end position="635"/>
    </location>
</feature>
<dbReference type="Pfam" id="PF23122">
    <property type="entry name" value="C2_ITFG1"/>
    <property type="match status" value="1"/>
</dbReference>
<keyword evidence="5 7" id="KW-0472">Membrane</keyword>
<dbReference type="EnsemblMetazoa" id="XM_022813347">
    <property type="protein sequence ID" value="XP_022669082"/>
    <property type="gene ID" value="LOC111253635"/>
</dbReference>
<dbReference type="FunCoup" id="A0A7M7L2F9">
    <property type="interactions" value="468"/>
</dbReference>
<evidence type="ECO:0000256" key="1">
    <source>
        <dbReference type="ARBA" id="ARBA00004479"/>
    </source>
</evidence>
<evidence type="ECO:0000313" key="10">
    <source>
        <dbReference type="Proteomes" id="UP000594260"/>
    </source>
</evidence>
<keyword evidence="6" id="KW-0325">Glycoprotein</keyword>
<evidence type="ECO:0000256" key="2">
    <source>
        <dbReference type="ARBA" id="ARBA00006496"/>
    </source>
</evidence>
<dbReference type="PANTHER" id="PTHR13412:SF0">
    <property type="entry name" value="T-CELL IMMUNOMODULATORY PROTEIN"/>
    <property type="match status" value="1"/>
</dbReference>
<evidence type="ECO:0000256" key="3">
    <source>
        <dbReference type="ARBA" id="ARBA00022692"/>
    </source>
</evidence>
<dbReference type="GeneID" id="111253635"/>
<name>A0A7M7L2F9_VARDE</name>
<keyword evidence="10" id="KW-1185">Reference proteome</keyword>
<dbReference type="SUPFAM" id="SSF69318">
    <property type="entry name" value="Integrin alpha N-terminal domain"/>
    <property type="match status" value="1"/>
</dbReference>
<dbReference type="Proteomes" id="UP000594260">
    <property type="component" value="Unplaced"/>
</dbReference>
<evidence type="ECO:0000313" key="9">
    <source>
        <dbReference type="EnsemblMetazoa" id="XP_022669082"/>
    </source>
</evidence>
<evidence type="ECO:0000256" key="5">
    <source>
        <dbReference type="ARBA" id="ARBA00023136"/>
    </source>
</evidence>
<accession>A0A7M7L2F9</accession>
<evidence type="ECO:0000256" key="4">
    <source>
        <dbReference type="ARBA" id="ARBA00022989"/>
    </source>
</evidence>
<reference evidence="9" key="1">
    <citation type="submission" date="2021-01" db="UniProtKB">
        <authorList>
            <consortium name="EnsemblMetazoa"/>
        </authorList>
    </citation>
    <scope>IDENTIFICATION</scope>
</reference>
<dbReference type="InterPro" id="IPR057089">
    <property type="entry name" value="C2_TIP"/>
</dbReference>
<keyword evidence="4 7" id="KW-1133">Transmembrane helix</keyword>
<feature type="domain" description="T-cell immunomodulatory protein TIP C2" evidence="8">
    <location>
        <begin position="508"/>
        <end position="604"/>
    </location>
</feature>
<comment type="similarity">
    <text evidence="2">Belongs to the TIP family.</text>
</comment>
<dbReference type="InterPro" id="IPR024881">
    <property type="entry name" value="Tip"/>
</dbReference>
<evidence type="ECO:0000256" key="7">
    <source>
        <dbReference type="SAM" id="Phobius"/>
    </source>
</evidence>
<dbReference type="InParanoid" id="A0A7M7L2F9"/>
<sequence>MAMGLADPEKPLANACCLGHHCSKCPFCWSKAIAGRLRVKKMTGPSPSIALLMLIIFPLCWGAEDHFLDVSEAVLESQSGYLAAFADFNSDKAIDVFVLIASKDSDGGFHQVDLNQAQNPRFGEEKFERKTLIRDFPDKIDSVMPADLNGDNVQDVLLYSYETKTITIHWGTGDYATDKSLYANVTRFTEAYVEPLLLDYNGNRYVDILTSFNDSSHRHIIECQRNKTKYGKVMEETHCTTKELRTLSDLPTVVRPHSNSFVDVDGDLNADILISTLDHFEVWIWQKDDVYKKARRPYPLGLKSDKLGQSVFVDIDSSGRLLHVVQVCSPSCNQAYIWLPNSTKDWTSHGKWEKIIDLKDQSFWKDNDYADKVNAMMSLKSADFDQDGYPDFAAIVNLSNNSGRGLISFTNKKCDGKGDLCVINRSFKTDMYPGDFSQVKQVTNLGFFDIRENGKMDVLVTQGDIKFGNWSIKALENAYSKDACFIKVIIVSGLCSKDHCDGKGDTIEYGYNQPGPLAMYTITDSEAKMRSSAAAQLYQTSHGSLQLPYILFGIGQSPNFVESLEIRMPGLNKSHQWTQIIPNSQMLVIPNPIKEPSLWQNKLFITPSRKMLHTGLALCGVVLVNLIIVLVLHLMEKKADRIEKQQQAHKFNFEAM</sequence>
<proteinExistence type="inferred from homology"/>
<organism evidence="9 10">
    <name type="scientific">Varroa destructor</name>
    <name type="common">Honeybee mite</name>
    <dbReference type="NCBI Taxonomy" id="109461"/>
    <lineage>
        <taxon>Eukaryota</taxon>
        <taxon>Metazoa</taxon>
        <taxon>Ecdysozoa</taxon>
        <taxon>Arthropoda</taxon>
        <taxon>Chelicerata</taxon>
        <taxon>Arachnida</taxon>
        <taxon>Acari</taxon>
        <taxon>Parasitiformes</taxon>
        <taxon>Mesostigmata</taxon>
        <taxon>Gamasina</taxon>
        <taxon>Dermanyssoidea</taxon>
        <taxon>Varroidae</taxon>
        <taxon>Varroa</taxon>
    </lineage>
</organism>
<dbReference type="InterPro" id="IPR028994">
    <property type="entry name" value="Integrin_alpha_N"/>
</dbReference>
<dbReference type="AlphaFoldDB" id="A0A7M7L2F9"/>
<dbReference type="OMA" id="FINMSIY"/>
<dbReference type="PANTHER" id="PTHR13412">
    <property type="entry name" value="T-CELL IMMUNOMODULATORY PROTEIN HOMOLOG"/>
    <property type="match status" value="1"/>
</dbReference>
<evidence type="ECO:0000259" key="8">
    <source>
        <dbReference type="Pfam" id="PF23122"/>
    </source>
</evidence>
<comment type="subcellular location">
    <subcellularLocation>
        <location evidence="1">Membrane</location>
        <topology evidence="1">Single-pass type I membrane protein</topology>
    </subcellularLocation>
</comment>
<dbReference type="GO" id="GO:0005886">
    <property type="term" value="C:plasma membrane"/>
    <property type="evidence" value="ECO:0007669"/>
    <property type="project" value="TreeGrafter"/>
</dbReference>
<dbReference type="OrthoDB" id="10250728at2759"/>
<protein>
    <recommendedName>
        <fullName evidence="8">T-cell immunomodulatory protein TIP C2 domain-containing protein</fullName>
    </recommendedName>
</protein>
<evidence type="ECO:0000256" key="6">
    <source>
        <dbReference type="ARBA" id="ARBA00023180"/>
    </source>
</evidence>
<dbReference type="RefSeq" id="XP_022669082.1">
    <property type="nucleotide sequence ID" value="XM_022813347.1"/>
</dbReference>